<evidence type="ECO:0000256" key="10">
    <source>
        <dbReference type="ARBA" id="ARBA00022598"/>
    </source>
</evidence>
<dbReference type="NCBIfam" id="TIGR01499">
    <property type="entry name" value="folC"/>
    <property type="match status" value="1"/>
</dbReference>
<comment type="pathway">
    <text evidence="3">Cofactor biosynthesis; tetrahydrofolate biosynthesis; 7,8-dihydrofolate from 2-amino-4-hydroxy-6-hydroxymethyl-7,8-dihydropteridine diphosphate and 4-aminobenzoate: step 2/2.</text>
</comment>
<evidence type="ECO:0000256" key="1">
    <source>
        <dbReference type="ARBA" id="ARBA00001946"/>
    </source>
</evidence>
<dbReference type="GO" id="GO:0004326">
    <property type="term" value="F:tetrahydrofolylpolyglutamate synthase activity"/>
    <property type="evidence" value="ECO:0007669"/>
    <property type="project" value="UniProtKB-EC"/>
</dbReference>
<sequence>MQNERFESQSLEDWLCYLEKLHPAEIEMGLERVSKLAARLSLIKPAPTVLLVGGTNGKGSTVALLENLCLVQGLTTGIYSSPHLRHYNERVRINGKELEDSQHCQAFAAVEAARGDIALTYFEFGTLAALWLIAQADVDVALLEVGLGGRLDATNIVDADASVITSVDLDHQSFLGNTRESVGFEKAGIFRANKPAIIGEPDVPSTMLEQSRLKQAIPAFVGEDFHYKKRQDSWYWQTEGQLLERLPLPNIPLANAATALMTLHQLKLMPDIELVKQVLINTVLPGRFQVISQQPTVVLDVGHNPHAANYLNKRLQALKGDGKVIAVVAMLADKDIAATLSVMLPTVDQWLVASLDVPRGATSDLLEDKLAELGSSSDRFEQVKDAYDHALAHASAGDVVIVFGSFYTVAEISA</sequence>
<dbReference type="SUPFAM" id="SSF53244">
    <property type="entry name" value="MurD-like peptide ligases, peptide-binding domain"/>
    <property type="match status" value="1"/>
</dbReference>
<dbReference type="NCBIfam" id="NF008101">
    <property type="entry name" value="PRK10846.1"/>
    <property type="match status" value="1"/>
</dbReference>
<dbReference type="GO" id="GO:0005524">
    <property type="term" value="F:ATP binding"/>
    <property type="evidence" value="ECO:0007669"/>
    <property type="project" value="UniProtKB-KW"/>
</dbReference>
<evidence type="ECO:0000256" key="18">
    <source>
        <dbReference type="ARBA" id="ARBA00032510"/>
    </source>
</evidence>
<dbReference type="GO" id="GO:0046654">
    <property type="term" value="P:tetrahydrofolate biosynthetic process"/>
    <property type="evidence" value="ECO:0007669"/>
    <property type="project" value="UniProtKB-UniPathway"/>
</dbReference>
<evidence type="ECO:0000313" key="25">
    <source>
        <dbReference type="EMBL" id="RCU43641.1"/>
    </source>
</evidence>
<dbReference type="PIRSF" id="PIRSF001563">
    <property type="entry name" value="Folylpolyglu_synth"/>
    <property type="match status" value="1"/>
</dbReference>
<comment type="pathway">
    <text evidence="4">Cofactor biosynthesis; tetrahydrofolylpolyglutamate biosynthesis.</text>
</comment>
<comment type="similarity">
    <text evidence="5 23">Belongs to the folylpolyglutamate synthase family.</text>
</comment>
<evidence type="ECO:0000256" key="13">
    <source>
        <dbReference type="ARBA" id="ARBA00022840"/>
    </source>
</evidence>
<dbReference type="PROSITE" id="PS01012">
    <property type="entry name" value="FOLYLPOLYGLU_SYNT_2"/>
    <property type="match status" value="1"/>
</dbReference>
<evidence type="ECO:0000256" key="2">
    <source>
        <dbReference type="ARBA" id="ARBA00002714"/>
    </source>
</evidence>
<name>A0A368N294_9GAMM</name>
<comment type="function">
    <text evidence="2">Functions in two distinct reactions of the de novo folate biosynthetic pathway. Catalyzes the addition of a glutamate residue to dihydropteroate (7,8-dihydropteroate or H2Pte) to form dihydrofolate (7,8-dihydrofolate monoglutamate or H2Pte-Glu). Also catalyzes successive additions of L-glutamate to tetrahydrofolate or 10-formyltetrahydrofolate or 5,10-methylenetetrahydrofolate, leading to folylpolyglutamate derivatives.</text>
</comment>
<evidence type="ECO:0000256" key="3">
    <source>
        <dbReference type="ARBA" id="ARBA00004799"/>
    </source>
</evidence>
<evidence type="ECO:0000256" key="22">
    <source>
        <dbReference type="ARBA" id="ARBA00049161"/>
    </source>
</evidence>
<keyword evidence="10 23" id="KW-0436">Ligase</keyword>
<evidence type="ECO:0000256" key="7">
    <source>
        <dbReference type="ARBA" id="ARBA00013023"/>
    </source>
</evidence>
<dbReference type="OrthoDB" id="9809356at2"/>
<evidence type="ECO:0000256" key="21">
    <source>
        <dbReference type="ARBA" id="ARBA00049035"/>
    </source>
</evidence>
<proteinExistence type="inferred from homology"/>
<protein>
    <recommendedName>
        <fullName evidence="9">Dihydrofolate synthase/folylpolyglutamate synthase</fullName>
        <ecNumber evidence="7">6.3.2.12</ecNumber>
        <ecNumber evidence="8">6.3.2.17</ecNumber>
    </recommendedName>
    <alternativeName>
        <fullName evidence="18">Folylpoly-gamma-glutamate synthetase-dihydrofolate synthetase</fullName>
    </alternativeName>
    <alternativeName>
        <fullName evidence="16">Folylpolyglutamate synthetase</fullName>
    </alternativeName>
    <alternativeName>
        <fullName evidence="17">Tetrahydrofolylpolyglutamate synthase</fullName>
    </alternativeName>
</protein>
<dbReference type="InterPro" id="IPR036565">
    <property type="entry name" value="Mur-like_cat_sf"/>
</dbReference>
<evidence type="ECO:0000256" key="9">
    <source>
        <dbReference type="ARBA" id="ARBA00019357"/>
    </source>
</evidence>
<dbReference type="InterPro" id="IPR004101">
    <property type="entry name" value="Mur_ligase_C"/>
</dbReference>
<keyword evidence="11" id="KW-0479">Metal-binding</keyword>
<dbReference type="EC" id="6.3.2.17" evidence="8"/>
<evidence type="ECO:0000259" key="24">
    <source>
        <dbReference type="Pfam" id="PF02875"/>
    </source>
</evidence>
<organism evidence="25 26">
    <name type="scientific">Corallincola holothuriorum</name>
    <dbReference type="NCBI Taxonomy" id="2282215"/>
    <lineage>
        <taxon>Bacteria</taxon>
        <taxon>Pseudomonadati</taxon>
        <taxon>Pseudomonadota</taxon>
        <taxon>Gammaproteobacteria</taxon>
        <taxon>Alteromonadales</taxon>
        <taxon>Psychromonadaceae</taxon>
        <taxon>Corallincola</taxon>
    </lineage>
</organism>
<dbReference type="PANTHER" id="PTHR11136">
    <property type="entry name" value="FOLYLPOLYGLUTAMATE SYNTHASE-RELATED"/>
    <property type="match status" value="1"/>
</dbReference>
<dbReference type="SUPFAM" id="SSF53623">
    <property type="entry name" value="MurD-like peptide ligases, catalytic domain"/>
    <property type="match status" value="1"/>
</dbReference>
<feature type="domain" description="Mur ligase C-terminal" evidence="24">
    <location>
        <begin position="286"/>
        <end position="406"/>
    </location>
</feature>
<evidence type="ECO:0000256" key="15">
    <source>
        <dbReference type="ARBA" id="ARBA00022909"/>
    </source>
</evidence>
<evidence type="ECO:0000256" key="16">
    <source>
        <dbReference type="ARBA" id="ARBA00030048"/>
    </source>
</evidence>
<evidence type="ECO:0000256" key="23">
    <source>
        <dbReference type="PIRNR" id="PIRNR001563"/>
    </source>
</evidence>
<evidence type="ECO:0000256" key="11">
    <source>
        <dbReference type="ARBA" id="ARBA00022723"/>
    </source>
</evidence>
<evidence type="ECO:0000256" key="20">
    <source>
        <dbReference type="ARBA" id="ARBA00047808"/>
    </source>
</evidence>
<reference evidence="25 26" key="1">
    <citation type="submission" date="2018-07" db="EMBL/GenBank/DDBJ databases">
        <title>Corallincola holothuriorum sp. nov., a new facultative anaerobe isolated from sea cucumber Apostichopus japonicus.</title>
        <authorList>
            <person name="Xia H."/>
        </authorList>
    </citation>
    <scope>NUCLEOTIDE SEQUENCE [LARGE SCALE GENOMIC DNA]</scope>
    <source>
        <strain evidence="25 26">C4</strain>
    </source>
</reference>
<comment type="catalytic activity">
    <reaction evidence="22">
        <text>7,8-dihydropteroate + L-glutamate + ATP = 7,8-dihydrofolate + ADP + phosphate + H(+)</text>
        <dbReference type="Rhea" id="RHEA:23584"/>
        <dbReference type="ChEBI" id="CHEBI:15378"/>
        <dbReference type="ChEBI" id="CHEBI:17839"/>
        <dbReference type="ChEBI" id="CHEBI:29985"/>
        <dbReference type="ChEBI" id="CHEBI:30616"/>
        <dbReference type="ChEBI" id="CHEBI:43474"/>
        <dbReference type="ChEBI" id="CHEBI:57451"/>
        <dbReference type="ChEBI" id="CHEBI:456216"/>
        <dbReference type="EC" id="6.3.2.12"/>
    </reaction>
</comment>
<dbReference type="GO" id="GO:0008841">
    <property type="term" value="F:dihydrofolate synthase activity"/>
    <property type="evidence" value="ECO:0007669"/>
    <property type="project" value="UniProtKB-EC"/>
</dbReference>
<dbReference type="FunFam" id="3.40.1190.10:FF:000004">
    <property type="entry name" value="Dihydrofolate synthase/folylpolyglutamate synthase"/>
    <property type="match status" value="1"/>
</dbReference>
<gene>
    <name evidence="25" type="ORF">DU002_18415</name>
</gene>
<keyword evidence="12 23" id="KW-0547">Nucleotide-binding</keyword>
<dbReference type="UniPathway" id="UPA00077">
    <property type="reaction ID" value="UER00157"/>
</dbReference>
<comment type="catalytic activity">
    <reaction evidence="21">
        <text>(6R)-5,10-methylenetetrahydrofolyl-(gamma-L-Glu)(n) + L-glutamate + ATP = (6R)-5,10-methylenetetrahydrofolyl-(gamma-L-Glu)(n+1) + ADP + phosphate + H(+)</text>
        <dbReference type="Rhea" id="RHEA:51912"/>
        <dbReference type="Rhea" id="RHEA-COMP:13257"/>
        <dbReference type="Rhea" id="RHEA-COMP:13258"/>
        <dbReference type="ChEBI" id="CHEBI:15378"/>
        <dbReference type="ChEBI" id="CHEBI:29985"/>
        <dbReference type="ChEBI" id="CHEBI:30616"/>
        <dbReference type="ChEBI" id="CHEBI:43474"/>
        <dbReference type="ChEBI" id="CHEBI:136572"/>
        <dbReference type="ChEBI" id="CHEBI:456216"/>
        <dbReference type="EC" id="6.3.2.17"/>
    </reaction>
</comment>
<keyword evidence="14" id="KW-0460">Magnesium</keyword>
<dbReference type="Gene3D" id="3.90.190.20">
    <property type="entry name" value="Mur ligase, C-terminal domain"/>
    <property type="match status" value="1"/>
</dbReference>
<dbReference type="EMBL" id="QPID01000015">
    <property type="protein sequence ID" value="RCU43641.1"/>
    <property type="molecule type" value="Genomic_DNA"/>
</dbReference>
<comment type="subunit">
    <text evidence="6">Monomer.</text>
</comment>
<dbReference type="AlphaFoldDB" id="A0A368N294"/>
<dbReference type="GO" id="GO:0046872">
    <property type="term" value="F:metal ion binding"/>
    <property type="evidence" value="ECO:0007669"/>
    <property type="project" value="UniProtKB-KW"/>
</dbReference>
<keyword evidence="26" id="KW-1185">Reference proteome</keyword>
<evidence type="ECO:0000256" key="14">
    <source>
        <dbReference type="ARBA" id="ARBA00022842"/>
    </source>
</evidence>
<comment type="catalytic activity">
    <reaction evidence="20">
        <text>10-formyltetrahydrofolyl-(gamma-L-Glu)(n) + L-glutamate + ATP = 10-formyltetrahydrofolyl-(gamma-L-Glu)(n+1) + ADP + phosphate + H(+)</text>
        <dbReference type="Rhea" id="RHEA:51904"/>
        <dbReference type="Rhea" id="RHEA-COMP:13088"/>
        <dbReference type="Rhea" id="RHEA-COMP:14300"/>
        <dbReference type="ChEBI" id="CHEBI:15378"/>
        <dbReference type="ChEBI" id="CHEBI:29985"/>
        <dbReference type="ChEBI" id="CHEBI:30616"/>
        <dbReference type="ChEBI" id="CHEBI:43474"/>
        <dbReference type="ChEBI" id="CHEBI:134413"/>
        <dbReference type="ChEBI" id="CHEBI:456216"/>
        <dbReference type="EC" id="6.3.2.17"/>
    </reaction>
</comment>
<dbReference type="Proteomes" id="UP000252558">
    <property type="component" value="Unassembled WGS sequence"/>
</dbReference>
<dbReference type="InterPro" id="IPR018109">
    <property type="entry name" value="Folylpolyglutamate_synth_CS"/>
</dbReference>
<dbReference type="Gene3D" id="3.40.1190.10">
    <property type="entry name" value="Mur-like, catalytic domain"/>
    <property type="match status" value="1"/>
</dbReference>
<dbReference type="EC" id="6.3.2.12" evidence="7"/>
<evidence type="ECO:0000313" key="26">
    <source>
        <dbReference type="Proteomes" id="UP000252558"/>
    </source>
</evidence>
<keyword evidence="13 23" id="KW-0067">ATP-binding</keyword>
<evidence type="ECO:0000256" key="8">
    <source>
        <dbReference type="ARBA" id="ARBA00013025"/>
    </source>
</evidence>
<dbReference type="InterPro" id="IPR036615">
    <property type="entry name" value="Mur_ligase_C_dom_sf"/>
</dbReference>
<dbReference type="PANTHER" id="PTHR11136:SF0">
    <property type="entry name" value="DIHYDROFOLATE SYNTHETASE-RELATED"/>
    <property type="match status" value="1"/>
</dbReference>
<comment type="cofactor">
    <cofactor evidence="1">
        <name>Mg(2+)</name>
        <dbReference type="ChEBI" id="CHEBI:18420"/>
    </cofactor>
</comment>
<comment type="caution">
    <text evidence="25">The sequence shown here is derived from an EMBL/GenBank/DDBJ whole genome shotgun (WGS) entry which is preliminary data.</text>
</comment>
<dbReference type="GO" id="GO:0005737">
    <property type="term" value="C:cytoplasm"/>
    <property type="evidence" value="ECO:0007669"/>
    <property type="project" value="TreeGrafter"/>
</dbReference>
<dbReference type="InterPro" id="IPR001645">
    <property type="entry name" value="Folylpolyglutamate_synth"/>
</dbReference>
<dbReference type="RefSeq" id="WP_114339924.1">
    <property type="nucleotide sequence ID" value="NZ_QPID01000015.1"/>
</dbReference>
<evidence type="ECO:0000256" key="12">
    <source>
        <dbReference type="ARBA" id="ARBA00022741"/>
    </source>
</evidence>
<dbReference type="Pfam" id="PF02875">
    <property type="entry name" value="Mur_ligase_C"/>
    <property type="match status" value="1"/>
</dbReference>
<evidence type="ECO:0000256" key="6">
    <source>
        <dbReference type="ARBA" id="ARBA00011245"/>
    </source>
</evidence>
<evidence type="ECO:0000256" key="4">
    <source>
        <dbReference type="ARBA" id="ARBA00005150"/>
    </source>
</evidence>
<evidence type="ECO:0000256" key="5">
    <source>
        <dbReference type="ARBA" id="ARBA00008276"/>
    </source>
</evidence>
<evidence type="ECO:0000256" key="19">
    <source>
        <dbReference type="ARBA" id="ARBA00047493"/>
    </source>
</evidence>
<accession>A0A368N294</accession>
<dbReference type="GO" id="GO:0046656">
    <property type="term" value="P:folic acid biosynthetic process"/>
    <property type="evidence" value="ECO:0007669"/>
    <property type="project" value="UniProtKB-KW"/>
</dbReference>
<comment type="catalytic activity">
    <reaction evidence="19">
        <text>(6S)-5,6,7,8-tetrahydrofolyl-(gamma-L-Glu)(n) + L-glutamate + ATP = (6S)-5,6,7,8-tetrahydrofolyl-(gamma-L-Glu)(n+1) + ADP + phosphate + H(+)</text>
        <dbReference type="Rhea" id="RHEA:10580"/>
        <dbReference type="Rhea" id="RHEA-COMP:14738"/>
        <dbReference type="Rhea" id="RHEA-COMP:14740"/>
        <dbReference type="ChEBI" id="CHEBI:15378"/>
        <dbReference type="ChEBI" id="CHEBI:29985"/>
        <dbReference type="ChEBI" id="CHEBI:30616"/>
        <dbReference type="ChEBI" id="CHEBI:43474"/>
        <dbReference type="ChEBI" id="CHEBI:141005"/>
        <dbReference type="ChEBI" id="CHEBI:456216"/>
        <dbReference type="EC" id="6.3.2.17"/>
    </reaction>
</comment>
<keyword evidence="15" id="KW-0289">Folate biosynthesis</keyword>
<evidence type="ECO:0000256" key="17">
    <source>
        <dbReference type="ARBA" id="ARBA00030592"/>
    </source>
</evidence>